<dbReference type="Proteomes" id="UP000007875">
    <property type="component" value="Unassembled WGS sequence"/>
</dbReference>
<evidence type="ECO:0000256" key="1">
    <source>
        <dbReference type="SAM" id="MobiDB-lite"/>
    </source>
</evidence>
<name>H2Z0B0_CIOSA</name>
<dbReference type="PANTHER" id="PTHR15603">
    <property type="entry name" value="SH3 DOMAIN-CONTAINING PROTEIN"/>
    <property type="match status" value="1"/>
</dbReference>
<sequence>MRVAKSSPKIRPDMRRRFSKSTSIATGPLPRLREHKCPARATLDGRIAVQLEDPPNASVINPTREKKQALELLTSYAIAGPAVRIRLADKDAIKSGAVLQIGLSVSLQRAKWFGSNQELKKQSGISCLQSDSSSGPFHETVNCYYYGNTLQATLDTSTLRNSENGCQIYAVPVVKVDDGYLGAPFPWSCIGQNNISCRDIWTEANLLEQAHAACRCLALVSLHRLSKYGTEGISRYDYGVPTRCMYTKHKVFVWDLKSVVLPR</sequence>
<organism evidence="2 3">
    <name type="scientific">Ciona savignyi</name>
    <name type="common">Pacific transparent sea squirt</name>
    <dbReference type="NCBI Taxonomy" id="51511"/>
    <lineage>
        <taxon>Eukaryota</taxon>
        <taxon>Metazoa</taxon>
        <taxon>Chordata</taxon>
        <taxon>Tunicata</taxon>
        <taxon>Ascidiacea</taxon>
        <taxon>Phlebobranchia</taxon>
        <taxon>Cionidae</taxon>
        <taxon>Ciona</taxon>
    </lineage>
</organism>
<protein>
    <submittedName>
        <fullName evidence="2">Uncharacterized protein</fullName>
    </submittedName>
</protein>
<proteinExistence type="predicted"/>
<accession>H2Z0B0</accession>
<evidence type="ECO:0000313" key="3">
    <source>
        <dbReference type="Proteomes" id="UP000007875"/>
    </source>
</evidence>
<reference evidence="2" key="3">
    <citation type="submission" date="2025-09" db="UniProtKB">
        <authorList>
            <consortium name="Ensembl"/>
        </authorList>
    </citation>
    <scope>IDENTIFICATION</scope>
</reference>
<keyword evidence="3" id="KW-1185">Reference proteome</keyword>
<dbReference type="AlphaFoldDB" id="H2Z0B0"/>
<dbReference type="Ensembl" id="ENSCSAVT00000011153.1">
    <property type="protein sequence ID" value="ENSCSAVP00000011022.1"/>
    <property type="gene ID" value="ENSCSAVG00000006450.1"/>
</dbReference>
<dbReference type="PANTHER" id="PTHR15603:SF4">
    <property type="entry name" value="SH3 DOMAIN-BINDING PROTEIN 4-LIKE"/>
    <property type="match status" value="1"/>
</dbReference>
<reference evidence="3" key="1">
    <citation type="submission" date="2003-08" db="EMBL/GenBank/DDBJ databases">
        <authorList>
            <person name="Birren B."/>
            <person name="Nusbaum C."/>
            <person name="Abebe A."/>
            <person name="Abouelleil A."/>
            <person name="Adekoya E."/>
            <person name="Ait-zahra M."/>
            <person name="Allen N."/>
            <person name="Allen T."/>
            <person name="An P."/>
            <person name="Anderson M."/>
            <person name="Anderson S."/>
            <person name="Arachchi H."/>
            <person name="Armbruster J."/>
            <person name="Bachantsang P."/>
            <person name="Baldwin J."/>
            <person name="Barry A."/>
            <person name="Bayul T."/>
            <person name="Blitshsteyn B."/>
            <person name="Bloom T."/>
            <person name="Blye J."/>
            <person name="Boguslavskiy L."/>
            <person name="Borowsky M."/>
            <person name="Boukhgalter B."/>
            <person name="Brunache A."/>
            <person name="Butler J."/>
            <person name="Calixte N."/>
            <person name="Calvo S."/>
            <person name="Camarata J."/>
            <person name="Campo K."/>
            <person name="Chang J."/>
            <person name="Cheshatsang Y."/>
            <person name="Citroen M."/>
            <person name="Collymore A."/>
            <person name="Considine T."/>
            <person name="Cook A."/>
            <person name="Cooke P."/>
            <person name="Corum B."/>
            <person name="Cuomo C."/>
            <person name="David R."/>
            <person name="Dawoe T."/>
            <person name="Degray S."/>
            <person name="Dodge S."/>
            <person name="Dooley K."/>
            <person name="Dorje P."/>
            <person name="Dorjee K."/>
            <person name="Dorris L."/>
            <person name="Duffey N."/>
            <person name="Dupes A."/>
            <person name="Elkins T."/>
            <person name="Engels R."/>
            <person name="Erickson J."/>
            <person name="Farina A."/>
            <person name="Faro S."/>
            <person name="Ferreira P."/>
            <person name="Fischer H."/>
            <person name="Fitzgerald M."/>
            <person name="Foley K."/>
            <person name="Gage D."/>
            <person name="Galagan J."/>
            <person name="Gearin G."/>
            <person name="Gnerre S."/>
            <person name="Gnirke A."/>
            <person name="Goyette A."/>
            <person name="Graham J."/>
            <person name="Grandbois E."/>
            <person name="Gyaltsen K."/>
            <person name="Hafez N."/>
            <person name="Hagopian D."/>
            <person name="Hagos B."/>
            <person name="Hall J."/>
            <person name="Hatcher B."/>
            <person name="Heller A."/>
            <person name="Higgins H."/>
            <person name="Honan T."/>
            <person name="Horn A."/>
            <person name="Houde N."/>
            <person name="Hughes L."/>
            <person name="Hulme W."/>
            <person name="Husby E."/>
            <person name="Iliev I."/>
            <person name="Jaffe D."/>
            <person name="Jones C."/>
            <person name="Kamal M."/>
            <person name="Kamat A."/>
            <person name="Kamvysselis M."/>
            <person name="Karlsson E."/>
            <person name="Kells C."/>
            <person name="Kieu A."/>
            <person name="Kisner P."/>
            <person name="Kodira C."/>
            <person name="Kulbokas E."/>
            <person name="Labutti K."/>
            <person name="Lama D."/>
            <person name="Landers T."/>
            <person name="Leger J."/>
            <person name="Levine S."/>
            <person name="Lewis D."/>
            <person name="Lewis T."/>
            <person name="Lindblad-toh K."/>
            <person name="Liu X."/>
            <person name="Lokyitsang T."/>
            <person name="Lokyitsang Y."/>
            <person name="Lucien O."/>
            <person name="Lui A."/>
            <person name="Ma L.J."/>
            <person name="Mabbitt R."/>
            <person name="Macdonald J."/>
            <person name="Maclean C."/>
            <person name="Major J."/>
            <person name="Manning J."/>
            <person name="Marabella R."/>
            <person name="Maru K."/>
            <person name="Matthews C."/>
            <person name="Mauceli E."/>
            <person name="Mccarthy M."/>
            <person name="Mcdonough S."/>
            <person name="Mcghee T."/>
            <person name="Meldrim J."/>
            <person name="Meneus L."/>
            <person name="Mesirov J."/>
            <person name="Mihalev A."/>
            <person name="Mihova T."/>
            <person name="Mikkelsen T."/>
            <person name="Mlenga V."/>
            <person name="Moru K."/>
            <person name="Mozes J."/>
            <person name="Mulrain L."/>
            <person name="Munson G."/>
            <person name="Naylor J."/>
            <person name="Newes C."/>
            <person name="Nguyen C."/>
            <person name="Nguyen N."/>
            <person name="Nguyen T."/>
            <person name="Nicol R."/>
            <person name="Nielsen C."/>
            <person name="Nizzari M."/>
            <person name="Norbu C."/>
            <person name="Norbu N."/>
            <person name="O'donnell P."/>
            <person name="Okoawo O."/>
            <person name="O'leary S."/>
            <person name="Omotosho B."/>
            <person name="O'neill K."/>
            <person name="Osman S."/>
            <person name="Parker S."/>
            <person name="Perrin D."/>
            <person name="Phunkhang P."/>
            <person name="Piqani B."/>
            <person name="Purcell S."/>
            <person name="Rachupka T."/>
            <person name="Ramasamy U."/>
            <person name="Rameau R."/>
            <person name="Ray V."/>
            <person name="Raymond C."/>
            <person name="Retta R."/>
            <person name="Richardson S."/>
            <person name="Rise C."/>
            <person name="Rodriguez J."/>
            <person name="Rogers J."/>
            <person name="Rogov P."/>
            <person name="Rutman M."/>
            <person name="Schupbach R."/>
            <person name="Seaman C."/>
            <person name="Settipalli S."/>
            <person name="Sharpe T."/>
            <person name="Sheridan J."/>
            <person name="Sherpa N."/>
            <person name="Shi J."/>
            <person name="Smirnov S."/>
            <person name="Smith C."/>
            <person name="Sougnez C."/>
            <person name="Spencer B."/>
            <person name="Stalker J."/>
            <person name="Stange-thomann N."/>
            <person name="Stavropoulos S."/>
            <person name="Stetson K."/>
            <person name="Stone C."/>
            <person name="Stone S."/>
            <person name="Stubbs M."/>
            <person name="Talamas J."/>
            <person name="Tchuinga P."/>
            <person name="Tenzing P."/>
            <person name="Tesfaye S."/>
            <person name="Theodore J."/>
            <person name="Thoulutsang Y."/>
            <person name="Topham K."/>
            <person name="Towey S."/>
            <person name="Tsamla T."/>
            <person name="Tsomo N."/>
            <person name="Vallee D."/>
            <person name="Vassiliev H."/>
            <person name="Venkataraman V."/>
            <person name="Vinson J."/>
            <person name="Vo A."/>
            <person name="Wade C."/>
            <person name="Wang S."/>
            <person name="Wangchuk T."/>
            <person name="Wangdi T."/>
            <person name="Whittaker C."/>
            <person name="Wilkinson J."/>
            <person name="Wu Y."/>
            <person name="Wyman D."/>
            <person name="Yadav S."/>
            <person name="Yang S."/>
            <person name="Yang X."/>
            <person name="Yeager S."/>
            <person name="Yee E."/>
            <person name="Young G."/>
            <person name="Zainoun J."/>
            <person name="Zembeck L."/>
            <person name="Zimmer A."/>
            <person name="Zody M."/>
            <person name="Lander E."/>
        </authorList>
    </citation>
    <scope>NUCLEOTIDE SEQUENCE [LARGE SCALE GENOMIC DNA]</scope>
</reference>
<feature type="region of interest" description="Disordered" evidence="1">
    <location>
        <begin position="1"/>
        <end position="32"/>
    </location>
</feature>
<reference evidence="2" key="2">
    <citation type="submission" date="2025-08" db="UniProtKB">
        <authorList>
            <consortium name="Ensembl"/>
        </authorList>
    </citation>
    <scope>IDENTIFICATION</scope>
</reference>
<dbReference type="GeneTree" id="ENSGT00390000013151"/>
<evidence type="ECO:0000313" key="2">
    <source>
        <dbReference type="Ensembl" id="ENSCSAVP00000011022.1"/>
    </source>
</evidence>
<dbReference type="GO" id="GO:0005737">
    <property type="term" value="C:cytoplasm"/>
    <property type="evidence" value="ECO:0007669"/>
    <property type="project" value="TreeGrafter"/>
</dbReference>
<dbReference type="HOGENOM" id="CLU_1057525_0_0_1"/>